<keyword evidence="1" id="KW-0808">Transferase</keyword>
<proteinExistence type="predicted"/>
<organism evidence="1 2">
    <name type="scientific">Candidatus Iainarchaeum sp</name>
    <dbReference type="NCBI Taxonomy" id="3101447"/>
    <lineage>
        <taxon>Archaea</taxon>
        <taxon>Candidatus Iainarchaeota</taxon>
        <taxon>Candidatus Iainarchaeia</taxon>
        <taxon>Candidatus Iainarchaeales</taxon>
        <taxon>Candidatus Iainarchaeaceae</taxon>
        <taxon>Candidatus Iainarchaeum</taxon>
    </lineage>
</organism>
<gene>
    <name evidence="1" type="ORF">DRO04_02425</name>
</gene>
<accession>A0A497JGA2</accession>
<evidence type="ECO:0000313" key="2">
    <source>
        <dbReference type="Proteomes" id="UP000278031"/>
    </source>
</evidence>
<sequence length="51" mass="5572">MKTVVILAPGRSGTSLLAGILHKLGVDMGDDGEEKSSYNPWGYFENKDFIN</sequence>
<feature type="non-terminal residue" evidence="1">
    <location>
        <position position="51"/>
    </location>
</feature>
<dbReference type="Proteomes" id="UP000278031">
    <property type="component" value="Unassembled WGS sequence"/>
</dbReference>
<reference evidence="1 2" key="1">
    <citation type="submission" date="2018-06" db="EMBL/GenBank/DDBJ databases">
        <title>Extensive metabolic versatility and redundancy in microbially diverse, dynamic hydrothermal sediments.</title>
        <authorList>
            <person name="Dombrowski N."/>
            <person name="Teske A."/>
            <person name="Baker B.J."/>
        </authorList>
    </citation>
    <scope>NUCLEOTIDE SEQUENCE [LARGE SCALE GENOMIC DNA]</scope>
    <source>
        <strain evidence="1">B51_G17</strain>
    </source>
</reference>
<dbReference type="EMBL" id="QMWP01000086">
    <property type="protein sequence ID" value="RLG70056.1"/>
    <property type="molecule type" value="Genomic_DNA"/>
</dbReference>
<dbReference type="GO" id="GO:0016740">
    <property type="term" value="F:transferase activity"/>
    <property type="evidence" value="ECO:0007669"/>
    <property type="project" value="UniProtKB-KW"/>
</dbReference>
<dbReference type="AlphaFoldDB" id="A0A497JGA2"/>
<protein>
    <submittedName>
        <fullName evidence="1">Sulfotransferase family protein</fullName>
    </submittedName>
</protein>
<name>A0A497JGA2_9ARCH</name>
<comment type="caution">
    <text evidence="1">The sequence shown here is derived from an EMBL/GenBank/DDBJ whole genome shotgun (WGS) entry which is preliminary data.</text>
</comment>
<evidence type="ECO:0000313" key="1">
    <source>
        <dbReference type="EMBL" id="RLG70056.1"/>
    </source>
</evidence>